<gene>
    <name evidence="3" type="ORF">ACFFRN_01050</name>
</gene>
<name>A0ABV5PQ56_9ACTN</name>
<dbReference type="RefSeq" id="WP_346126347.1">
    <property type="nucleotide sequence ID" value="NZ_BAAAXC010000015.1"/>
</dbReference>
<reference evidence="3 4" key="1">
    <citation type="submission" date="2024-09" db="EMBL/GenBank/DDBJ databases">
        <authorList>
            <person name="Sun Q."/>
            <person name="Mori K."/>
        </authorList>
    </citation>
    <scope>NUCLEOTIDE SEQUENCE [LARGE SCALE GENOMIC DNA]</scope>
    <source>
        <strain evidence="3 4">JCM 3323</strain>
    </source>
</reference>
<feature type="transmembrane region" description="Helical" evidence="2">
    <location>
        <begin position="433"/>
        <end position="452"/>
    </location>
</feature>
<evidence type="ECO:0000313" key="4">
    <source>
        <dbReference type="Proteomes" id="UP001589646"/>
    </source>
</evidence>
<feature type="compositionally biased region" description="Low complexity" evidence="1">
    <location>
        <begin position="371"/>
        <end position="403"/>
    </location>
</feature>
<sequence>MTKDWDPVTPVAVGHLLCLERRETVQKSKARRRLALKTSALGLAGTLALFVGSIVGLASPAQATAVDQTMTIPFSCTGGSFAGTDRVAVKITTPDTVPTGQKVAVTWEFTSIKTSQVINAGTTLAIEADLDVTGVTETAPNWDPEPDITISTQIQVGQSPTVPQKKVELTPSGTTPVVVKPLTGQSLKLIVASSAGTDVESTCTAGAATPASLSTTVGGAGGGGTGGDTVSYKCATQSSGDPKDATITVAMTMPTAAKANEEQTVPATYTGGQLTVPTGGFTTGAKFIATASVSGAGVSGTSVTAEAALTTLTAGSTITFPSVSFKVKPTTAGTVTLKASDLYFGTSTSVYQYKCTVQATPAPKSHSFTVTAASTSPSPSPSPSTSTSAKPTRTVTATVTQTPVGGGNGKVTKTPKGAAETGGGGDMGPDGRMFVLTGSLVVLAAAAGGLVLRRRSVSRG</sequence>
<evidence type="ECO:0008006" key="5">
    <source>
        <dbReference type="Google" id="ProtNLM"/>
    </source>
</evidence>
<keyword evidence="4" id="KW-1185">Reference proteome</keyword>
<evidence type="ECO:0000313" key="3">
    <source>
        <dbReference type="EMBL" id="MFB9525193.1"/>
    </source>
</evidence>
<proteinExistence type="predicted"/>
<feature type="region of interest" description="Disordered" evidence="1">
    <location>
        <begin position="368"/>
        <end position="425"/>
    </location>
</feature>
<evidence type="ECO:0000256" key="1">
    <source>
        <dbReference type="SAM" id="MobiDB-lite"/>
    </source>
</evidence>
<accession>A0ABV5PQ56</accession>
<dbReference type="Proteomes" id="UP001589646">
    <property type="component" value="Unassembled WGS sequence"/>
</dbReference>
<dbReference type="EMBL" id="JBHMCE010000001">
    <property type="protein sequence ID" value="MFB9525193.1"/>
    <property type="molecule type" value="Genomic_DNA"/>
</dbReference>
<comment type="caution">
    <text evidence="3">The sequence shown here is derived from an EMBL/GenBank/DDBJ whole genome shotgun (WGS) entry which is preliminary data.</text>
</comment>
<keyword evidence="2" id="KW-0472">Membrane</keyword>
<keyword evidence="2" id="KW-1133">Transmembrane helix</keyword>
<evidence type="ECO:0000256" key="2">
    <source>
        <dbReference type="SAM" id="Phobius"/>
    </source>
</evidence>
<protein>
    <recommendedName>
        <fullName evidence="5">Gram-positive cocci surface proteins LPxTG domain-containing protein</fullName>
    </recommendedName>
</protein>
<organism evidence="3 4">
    <name type="scientific">Nonomuraea roseola</name>
    <dbReference type="NCBI Taxonomy" id="46179"/>
    <lineage>
        <taxon>Bacteria</taxon>
        <taxon>Bacillati</taxon>
        <taxon>Actinomycetota</taxon>
        <taxon>Actinomycetes</taxon>
        <taxon>Streptosporangiales</taxon>
        <taxon>Streptosporangiaceae</taxon>
        <taxon>Nonomuraea</taxon>
    </lineage>
</organism>
<feature type="transmembrane region" description="Helical" evidence="2">
    <location>
        <begin position="34"/>
        <end position="58"/>
    </location>
</feature>
<keyword evidence="2" id="KW-0812">Transmembrane</keyword>